<dbReference type="InterPro" id="IPR037066">
    <property type="entry name" value="Plug_dom_sf"/>
</dbReference>
<evidence type="ECO:0000256" key="2">
    <source>
        <dbReference type="SAM" id="SignalP"/>
    </source>
</evidence>
<dbReference type="EMBL" id="JBHUEL010000004">
    <property type="protein sequence ID" value="MFD1766215.1"/>
    <property type="molecule type" value="Genomic_DNA"/>
</dbReference>
<dbReference type="Gene3D" id="2.170.130.10">
    <property type="entry name" value="TonB-dependent receptor, plug domain"/>
    <property type="match status" value="1"/>
</dbReference>
<keyword evidence="2" id="KW-0732">Signal</keyword>
<accession>A0ABW4MBR4</accession>
<feature type="compositionally biased region" description="Acidic residues" evidence="1">
    <location>
        <begin position="35"/>
        <end position="44"/>
    </location>
</feature>
<dbReference type="SUPFAM" id="SSF56935">
    <property type="entry name" value="Porins"/>
    <property type="match status" value="1"/>
</dbReference>
<proteinExistence type="predicted"/>
<comment type="caution">
    <text evidence="4">The sequence shown here is derived from an EMBL/GenBank/DDBJ whole genome shotgun (WGS) entry which is preliminary data.</text>
</comment>
<keyword evidence="4" id="KW-0675">Receptor</keyword>
<evidence type="ECO:0000256" key="1">
    <source>
        <dbReference type="SAM" id="MobiDB-lite"/>
    </source>
</evidence>
<organism evidence="4 5">
    <name type="scientific">Sphingorhabdus buctiana</name>
    <dbReference type="NCBI Taxonomy" id="1508805"/>
    <lineage>
        <taxon>Bacteria</taxon>
        <taxon>Pseudomonadati</taxon>
        <taxon>Pseudomonadota</taxon>
        <taxon>Alphaproteobacteria</taxon>
        <taxon>Sphingomonadales</taxon>
        <taxon>Sphingomonadaceae</taxon>
        <taxon>Sphingorhabdus</taxon>
    </lineage>
</organism>
<feature type="domain" description="TonB-dependent receptor plug" evidence="3">
    <location>
        <begin position="75"/>
        <end position="156"/>
    </location>
</feature>
<dbReference type="PANTHER" id="PTHR47234:SF3">
    <property type="entry name" value="SECRETIN_TONB SHORT N-TERMINAL DOMAIN-CONTAINING PROTEIN"/>
    <property type="match status" value="1"/>
</dbReference>
<keyword evidence="5" id="KW-1185">Reference proteome</keyword>
<dbReference type="Proteomes" id="UP001597215">
    <property type="component" value="Unassembled WGS sequence"/>
</dbReference>
<dbReference type="RefSeq" id="WP_381512064.1">
    <property type="nucleotide sequence ID" value="NZ_JBHUEL010000004.1"/>
</dbReference>
<evidence type="ECO:0000259" key="3">
    <source>
        <dbReference type="Pfam" id="PF07715"/>
    </source>
</evidence>
<dbReference type="Pfam" id="PF07715">
    <property type="entry name" value="Plug"/>
    <property type="match status" value="1"/>
</dbReference>
<reference evidence="5" key="1">
    <citation type="journal article" date="2019" name="Int. J. Syst. Evol. Microbiol.">
        <title>The Global Catalogue of Microorganisms (GCM) 10K type strain sequencing project: providing services to taxonomists for standard genome sequencing and annotation.</title>
        <authorList>
            <consortium name="The Broad Institute Genomics Platform"/>
            <consortium name="The Broad Institute Genome Sequencing Center for Infectious Disease"/>
            <person name="Wu L."/>
            <person name="Ma J."/>
        </authorList>
    </citation>
    <scope>NUCLEOTIDE SEQUENCE [LARGE SCALE GENOMIC DNA]</scope>
    <source>
        <strain evidence="5">CGMCC 1.12449</strain>
    </source>
</reference>
<feature type="signal peptide" evidence="2">
    <location>
        <begin position="1"/>
        <end position="25"/>
    </location>
</feature>
<evidence type="ECO:0000313" key="4">
    <source>
        <dbReference type="EMBL" id="MFD1766215.1"/>
    </source>
</evidence>
<feature type="region of interest" description="Disordered" evidence="1">
    <location>
        <begin position="28"/>
        <end position="53"/>
    </location>
</feature>
<gene>
    <name evidence="4" type="ORF">ACFSAG_05090</name>
</gene>
<protein>
    <submittedName>
        <fullName evidence="4">TonB-dependent receptor plug domain-containing protein</fullName>
    </submittedName>
</protein>
<dbReference type="InterPro" id="IPR012910">
    <property type="entry name" value="Plug_dom"/>
</dbReference>
<name>A0ABW4MBR4_9SPHN</name>
<feature type="chain" id="PRO_5047187375" evidence="2">
    <location>
        <begin position="26"/>
        <end position="166"/>
    </location>
</feature>
<sequence length="166" mass="17356">MKLRRYMFAASAVGLAVGALSPAYAQNQTKQEPVAAEEEQEESSTVENTSEAAAAEEGTILVTGSRIRRDTFSSIEPITLITSEEITQSGFNSATDALQSLEVTAGAGQINNFFAGFVTAGGTGANTLGLRNLGPARTLVLLNGRRVAPAGTRGSVLGRVDKRLQP</sequence>
<evidence type="ECO:0000313" key="5">
    <source>
        <dbReference type="Proteomes" id="UP001597215"/>
    </source>
</evidence>
<dbReference type="PANTHER" id="PTHR47234">
    <property type="match status" value="1"/>
</dbReference>